<organism evidence="2 3">
    <name type="scientific">Triticum urartu</name>
    <name type="common">Red wild einkorn</name>
    <name type="synonym">Crithodium urartu</name>
    <dbReference type="NCBI Taxonomy" id="4572"/>
    <lineage>
        <taxon>Eukaryota</taxon>
        <taxon>Viridiplantae</taxon>
        <taxon>Streptophyta</taxon>
        <taxon>Embryophyta</taxon>
        <taxon>Tracheophyta</taxon>
        <taxon>Spermatophyta</taxon>
        <taxon>Magnoliopsida</taxon>
        <taxon>Liliopsida</taxon>
        <taxon>Poales</taxon>
        <taxon>Poaceae</taxon>
        <taxon>BOP clade</taxon>
        <taxon>Pooideae</taxon>
        <taxon>Triticodae</taxon>
        <taxon>Triticeae</taxon>
        <taxon>Triticinae</taxon>
        <taxon>Triticum</taxon>
    </lineage>
</organism>
<dbReference type="Gramene" id="TuG1812G0400001170.01.T01">
    <property type="protein sequence ID" value="TuG1812G0400001170.01.T01.cds269559"/>
    <property type="gene ID" value="TuG1812G0400001170.01"/>
</dbReference>
<sequence>MSMSLKRDLPASRIGSKALRRSISGRMSSMGAPLTLMRPRPGLQ</sequence>
<reference evidence="2" key="3">
    <citation type="submission" date="2022-06" db="UniProtKB">
        <authorList>
            <consortium name="EnsemblPlants"/>
        </authorList>
    </citation>
    <scope>IDENTIFICATION</scope>
</reference>
<feature type="region of interest" description="Disordered" evidence="1">
    <location>
        <begin position="1"/>
        <end position="44"/>
    </location>
</feature>
<feature type="compositionally biased region" description="Low complexity" evidence="1">
    <location>
        <begin position="21"/>
        <end position="31"/>
    </location>
</feature>
<evidence type="ECO:0000256" key="1">
    <source>
        <dbReference type="SAM" id="MobiDB-lite"/>
    </source>
</evidence>
<dbReference type="Proteomes" id="UP000015106">
    <property type="component" value="Chromosome 4"/>
</dbReference>
<accession>A0A8R7U6X3</accession>
<reference evidence="3" key="1">
    <citation type="journal article" date="2013" name="Nature">
        <title>Draft genome of the wheat A-genome progenitor Triticum urartu.</title>
        <authorList>
            <person name="Ling H.Q."/>
            <person name="Zhao S."/>
            <person name="Liu D."/>
            <person name="Wang J."/>
            <person name="Sun H."/>
            <person name="Zhang C."/>
            <person name="Fan H."/>
            <person name="Li D."/>
            <person name="Dong L."/>
            <person name="Tao Y."/>
            <person name="Gao C."/>
            <person name="Wu H."/>
            <person name="Li Y."/>
            <person name="Cui Y."/>
            <person name="Guo X."/>
            <person name="Zheng S."/>
            <person name="Wang B."/>
            <person name="Yu K."/>
            <person name="Liang Q."/>
            <person name="Yang W."/>
            <person name="Lou X."/>
            <person name="Chen J."/>
            <person name="Feng M."/>
            <person name="Jian J."/>
            <person name="Zhang X."/>
            <person name="Luo G."/>
            <person name="Jiang Y."/>
            <person name="Liu J."/>
            <person name="Wang Z."/>
            <person name="Sha Y."/>
            <person name="Zhang B."/>
            <person name="Wu H."/>
            <person name="Tang D."/>
            <person name="Shen Q."/>
            <person name="Xue P."/>
            <person name="Zou S."/>
            <person name="Wang X."/>
            <person name="Liu X."/>
            <person name="Wang F."/>
            <person name="Yang Y."/>
            <person name="An X."/>
            <person name="Dong Z."/>
            <person name="Zhang K."/>
            <person name="Zhang X."/>
            <person name="Luo M.C."/>
            <person name="Dvorak J."/>
            <person name="Tong Y."/>
            <person name="Wang J."/>
            <person name="Yang H."/>
            <person name="Li Z."/>
            <person name="Wang D."/>
            <person name="Zhang A."/>
            <person name="Wang J."/>
        </authorList>
    </citation>
    <scope>NUCLEOTIDE SEQUENCE</scope>
    <source>
        <strain evidence="3">cv. G1812</strain>
    </source>
</reference>
<evidence type="ECO:0000313" key="3">
    <source>
        <dbReference type="Proteomes" id="UP000015106"/>
    </source>
</evidence>
<evidence type="ECO:0000313" key="2">
    <source>
        <dbReference type="EnsemblPlants" id="TuG1812G0400001170.01.T01.cds269559"/>
    </source>
</evidence>
<feature type="compositionally biased region" description="Basic and acidic residues" evidence="1">
    <location>
        <begin position="1"/>
        <end position="10"/>
    </location>
</feature>
<dbReference type="EnsemblPlants" id="TuG1812G0400001170.01.T01">
    <property type="protein sequence ID" value="TuG1812G0400001170.01.T01.cds269559"/>
    <property type="gene ID" value="TuG1812G0400001170.01"/>
</dbReference>
<reference evidence="2" key="2">
    <citation type="submission" date="2018-03" db="EMBL/GenBank/DDBJ databases">
        <title>The Triticum urartu genome reveals the dynamic nature of wheat genome evolution.</title>
        <authorList>
            <person name="Ling H."/>
            <person name="Ma B."/>
            <person name="Shi X."/>
            <person name="Liu H."/>
            <person name="Dong L."/>
            <person name="Sun H."/>
            <person name="Cao Y."/>
            <person name="Gao Q."/>
            <person name="Zheng S."/>
            <person name="Li Y."/>
            <person name="Yu Y."/>
            <person name="Du H."/>
            <person name="Qi M."/>
            <person name="Li Y."/>
            <person name="Yu H."/>
            <person name="Cui Y."/>
            <person name="Wang N."/>
            <person name="Chen C."/>
            <person name="Wu H."/>
            <person name="Zhao Y."/>
            <person name="Zhang J."/>
            <person name="Li Y."/>
            <person name="Zhou W."/>
            <person name="Zhang B."/>
            <person name="Hu W."/>
            <person name="Eijk M."/>
            <person name="Tang J."/>
            <person name="Witsenboer H."/>
            <person name="Zhao S."/>
            <person name="Li Z."/>
            <person name="Zhang A."/>
            <person name="Wang D."/>
            <person name="Liang C."/>
        </authorList>
    </citation>
    <scope>NUCLEOTIDE SEQUENCE [LARGE SCALE GENOMIC DNA]</scope>
    <source>
        <strain evidence="2">cv. G1812</strain>
    </source>
</reference>
<name>A0A8R7U6X3_TRIUA</name>
<proteinExistence type="predicted"/>
<protein>
    <submittedName>
        <fullName evidence="2">Uncharacterized protein</fullName>
    </submittedName>
</protein>
<keyword evidence="3" id="KW-1185">Reference proteome</keyword>
<dbReference type="AlphaFoldDB" id="A0A8R7U6X3"/>